<gene>
    <name evidence="2" type="ORF">D9C73_001306</name>
</gene>
<name>A0A4U5U0R9_COLLU</name>
<dbReference type="Proteomes" id="UP000298787">
    <property type="component" value="Chromosome 2"/>
</dbReference>
<feature type="region of interest" description="Disordered" evidence="1">
    <location>
        <begin position="44"/>
        <end position="85"/>
    </location>
</feature>
<keyword evidence="3" id="KW-1185">Reference proteome</keyword>
<accession>A0A4U5U0R9</accession>
<sequence>MPTQSRRGGNAPGGGQPAPVRGPTRGADYHYYCTWTWVGVSHYRANQSSPTNRKDGKPWGRGGWQQRKGPLCKHPAGYPSPQHPPVKPARLNLMHLCPHFSLFLSKNQKGLCIAHKGNYTGG</sequence>
<evidence type="ECO:0000313" key="3">
    <source>
        <dbReference type="Proteomes" id="UP000298787"/>
    </source>
</evidence>
<organism evidence="2 3">
    <name type="scientific">Collichthys lucidus</name>
    <name type="common">Big head croaker</name>
    <name type="synonym">Sciaena lucida</name>
    <dbReference type="NCBI Taxonomy" id="240159"/>
    <lineage>
        <taxon>Eukaryota</taxon>
        <taxon>Metazoa</taxon>
        <taxon>Chordata</taxon>
        <taxon>Craniata</taxon>
        <taxon>Vertebrata</taxon>
        <taxon>Euteleostomi</taxon>
        <taxon>Actinopterygii</taxon>
        <taxon>Neopterygii</taxon>
        <taxon>Teleostei</taxon>
        <taxon>Neoteleostei</taxon>
        <taxon>Acanthomorphata</taxon>
        <taxon>Eupercaria</taxon>
        <taxon>Sciaenidae</taxon>
        <taxon>Collichthys</taxon>
    </lineage>
</organism>
<dbReference type="AlphaFoldDB" id="A0A4U5U0R9"/>
<protein>
    <submittedName>
        <fullName evidence="2">Uncharacterized protein</fullName>
    </submittedName>
</protein>
<dbReference type="EMBL" id="CM014079">
    <property type="protein sequence ID" value="TKS67370.1"/>
    <property type="molecule type" value="Genomic_DNA"/>
</dbReference>
<proteinExistence type="predicted"/>
<feature type="region of interest" description="Disordered" evidence="1">
    <location>
        <begin position="1"/>
        <end position="24"/>
    </location>
</feature>
<reference evidence="2 3" key="1">
    <citation type="submission" date="2019-01" db="EMBL/GenBank/DDBJ databases">
        <title>Genome Assembly of Collichthys lucidus.</title>
        <authorList>
            <person name="Cai M."/>
            <person name="Xiao S."/>
        </authorList>
    </citation>
    <scope>NUCLEOTIDE SEQUENCE [LARGE SCALE GENOMIC DNA]</scope>
    <source>
        <strain evidence="2">JT15FE1705JMU</strain>
        <tissue evidence="2">Muscle</tissue>
    </source>
</reference>
<evidence type="ECO:0000313" key="2">
    <source>
        <dbReference type="EMBL" id="TKS67370.1"/>
    </source>
</evidence>
<evidence type="ECO:0000256" key="1">
    <source>
        <dbReference type="SAM" id="MobiDB-lite"/>
    </source>
</evidence>